<gene>
    <name evidence="8" type="ORF">PMH09_06235</name>
</gene>
<evidence type="ECO:0000256" key="1">
    <source>
        <dbReference type="ARBA" id="ARBA00008761"/>
    </source>
</evidence>
<keyword evidence="9" id="KW-1185">Reference proteome</keyword>
<name>A0ABT7BUC8_9CYAN</name>
<dbReference type="Pfam" id="PF07282">
    <property type="entry name" value="Cas12f1-like_TNB"/>
    <property type="match status" value="1"/>
</dbReference>
<keyword evidence="5" id="KW-0233">DNA recombination</keyword>
<comment type="similarity">
    <text evidence="1">In the C-terminal section; belongs to the transposase 35 family.</text>
</comment>
<proteinExistence type="inferred from homology"/>
<keyword evidence="4" id="KW-0238">DNA-binding</keyword>
<organism evidence="8 9">
    <name type="scientific">Roseofilum casamattae BLCC-M143</name>
    <dbReference type="NCBI Taxonomy" id="3022442"/>
    <lineage>
        <taxon>Bacteria</taxon>
        <taxon>Bacillati</taxon>
        <taxon>Cyanobacteriota</taxon>
        <taxon>Cyanophyceae</taxon>
        <taxon>Desertifilales</taxon>
        <taxon>Desertifilaceae</taxon>
        <taxon>Roseofilum</taxon>
        <taxon>Roseofilum casamattae</taxon>
    </lineage>
</organism>
<protein>
    <submittedName>
        <fullName evidence="8">Transposase</fullName>
    </submittedName>
</protein>
<evidence type="ECO:0000256" key="2">
    <source>
        <dbReference type="ARBA" id="ARBA00011044"/>
    </source>
</evidence>
<dbReference type="RefSeq" id="WP_283757443.1">
    <property type="nucleotide sequence ID" value="NZ_JAQOSQ010000004.1"/>
</dbReference>
<comment type="caution">
    <text evidence="8">The sequence shown here is derived from an EMBL/GenBank/DDBJ whole genome shotgun (WGS) entry which is preliminary data.</text>
</comment>
<evidence type="ECO:0000259" key="7">
    <source>
        <dbReference type="Pfam" id="PF07282"/>
    </source>
</evidence>
<dbReference type="PANTHER" id="PTHR30405:SF11">
    <property type="entry name" value="RNA-GUIDED DNA ENDONUCLEASE RV2885C-RELATED"/>
    <property type="match status" value="1"/>
</dbReference>
<dbReference type="EMBL" id="JAQOSQ010000004">
    <property type="protein sequence ID" value="MDJ1182790.1"/>
    <property type="molecule type" value="Genomic_DNA"/>
</dbReference>
<evidence type="ECO:0000256" key="3">
    <source>
        <dbReference type="ARBA" id="ARBA00022578"/>
    </source>
</evidence>
<dbReference type="Pfam" id="PF01385">
    <property type="entry name" value="OrfB_IS605"/>
    <property type="match status" value="1"/>
</dbReference>
<evidence type="ECO:0000313" key="8">
    <source>
        <dbReference type="EMBL" id="MDJ1182790.1"/>
    </source>
</evidence>
<dbReference type="InterPro" id="IPR051399">
    <property type="entry name" value="RNA-guided_DNA_endo/Transpos"/>
</dbReference>
<dbReference type="PANTHER" id="PTHR30405">
    <property type="entry name" value="TRANSPOSASE"/>
    <property type="match status" value="1"/>
</dbReference>
<comment type="similarity">
    <text evidence="2">In the N-terminal section; belongs to the transposase 2 family.</text>
</comment>
<sequence length="373" mass="43151">MRTYQFKLYQHKRNRYLKRQINAAGVIYNHCIALHKRYYRLWGKHLNCAQLQKHIARRRKRNPFWQLVGSQAVQDICQRIDKAYQLFFKHHGKGLRPPSFKKVKKYKSFTLKQAGYKFLGGNKIKIGARVYKFCQSREIEGKIKTLTVKRTPLGELFIAVVVDGSEKTIAPESGKTAGFDFGLKDFLTCSEGFKIKSPLFLKQSIKEVREASKALSSKRKGSKNWNKARLNLARKHEAIANRRRDWHWKLAHELTNRFDVLYFETLNLKGMQQLWGRKIGDLALAEFLSILECVAAKKSKRVIYIDRWFPSSKTCSKCGHVLKELKLKDRQWSCPSCSTEHDRDLNAARNIKSVGASTDSLGDVRQSQTAIAV</sequence>
<evidence type="ECO:0000259" key="6">
    <source>
        <dbReference type="Pfam" id="PF01385"/>
    </source>
</evidence>
<feature type="domain" description="Probable transposase IS891/IS1136/IS1341" evidence="6">
    <location>
        <begin position="162"/>
        <end position="273"/>
    </location>
</feature>
<reference evidence="8 9" key="1">
    <citation type="submission" date="2023-01" db="EMBL/GenBank/DDBJ databases">
        <title>Novel diversity within Roseofilum (Cyanobacteria; Desertifilaceae) from marine benthic mats with descriptions of four novel species.</title>
        <authorList>
            <person name="Wang Y."/>
            <person name="Berthold D.E."/>
            <person name="Hu J."/>
            <person name="Lefler F.W."/>
            <person name="Laughinghouse H.D. IV."/>
        </authorList>
    </citation>
    <scope>NUCLEOTIDE SEQUENCE [LARGE SCALE GENOMIC DNA]</scope>
    <source>
        <strain evidence="8 9">BLCC-M143</strain>
    </source>
</reference>
<feature type="domain" description="Cas12f1-like TNB" evidence="7">
    <location>
        <begin position="286"/>
        <end position="351"/>
    </location>
</feature>
<evidence type="ECO:0000256" key="5">
    <source>
        <dbReference type="ARBA" id="ARBA00023172"/>
    </source>
</evidence>
<dbReference type="Proteomes" id="UP001232992">
    <property type="component" value="Unassembled WGS sequence"/>
</dbReference>
<dbReference type="NCBIfam" id="NF040570">
    <property type="entry name" value="guided_TnpB"/>
    <property type="match status" value="1"/>
</dbReference>
<dbReference type="InterPro" id="IPR010095">
    <property type="entry name" value="Cas12f1-like_TNB"/>
</dbReference>
<keyword evidence="3" id="KW-0815">Transposition</keyword>
<evidence type="ECO:0000256" key="4">
    <source>
        <dbReference type="ARBA" id="ARBA00023125"/>
    </source>
</evidence>
<evidence type="ECO:0000313" key="9">
    <source>
        <dbReference type="Proteomes" id="UP001232992"/>
    </source>
</evidence>
<dbReference type="InterPro" id="IPR001959">
    <property type="entry name" value="Transposase"/>
</dbReference>
<accession>A0ABT7BUC8</accession>